<dbReference type="Proteomes" id="UP000663865">
    <property type="component" value="Unassembled WGS sequence"/>
</dbReference>
<proteinExistence type="predicted"/>
<dbReference type="Proteomes" id="UP000663825">
    <property type="component" value="Unassembled WGS sequence"/>
</dbReference>
<evidence type="ECO:0000313" key="15">
    <source>
        <dbReference type="Proteomes" id="UP000663873"/>
    </source>
</evidence>
<dbReference type="PANTHER" id="PTHR19869">
    <property type="entry name" value="SPERMATID WD-REPEAT PROTEIN"/>
    <property type="match status" value="1"/>
</dbReference>
<dbReference type="EMBL" id="CAJOBS010004637">
    <property type="protein sequence ID" value="CAF4885197.1"/>
    <property type="molecule type" value="Genomic_DNA"/>
</dbReference>
<dbReference type="EMBL" id="CAJNYV010001301">
    <property type="protein sequence ID" value="CAF3414193.1"/>
    <property type="molecule type" value="Genomic_DNA"/>
</dbReference>
<dbReference type="InterPro" id="IPR036322">
    <property type="entry name" value="WD40_repeat_dom_sf"/>
</dbReference>
<evidence type="ECO:0000256" key="1">
    <source>
        <dbReference type="ARBA" id="ARBA00022574"/>
    </source>
</evidence>
<keyword evidence="15" id="KW-1185">Reference proteome</keyword>
<feature type="repeat" description="WD" evidence="3">
    <location>
        <begin position="28"/>
        <end position="70"/>
    </location>
</feature>
<dbReference type="InterPro" id="IPR040066">
    <property type="entry name" value="WDR31"/>
</dbReference>
<dbReference type="EMBL" id="CAJOBQ010004168">
    <property type="protein sequence ID" value="CAF4629088.1"/>
    <property type="molecule type" value="Genomic_DNA"/>
</dbReference>
<dbReference type="Proteomes" id="UP000663838">
    <property type="component" value="Unassembled WGS sequence"/>
</dbReference>
<dbReference type="InterPro" id="IPR001680">
    <property type="entry name" value="WD40_rpt"/>
</dbReference>
<sequence>MSTSNGFNGSGAEISLWDIRQRKLISELYGHRATVNSGRFTDPTASMIISCSNDGRAILWNVQQNSIFTDLEVDNGTPLTSIVSINGLNFATGGLNGKVSFIQLLNRQLQLTDQI</sequence>
<protein>
    <submittedName>
        <fullName evidence="5">Uncharacterized protein</fullName>
    </submittedName>
</protein>
<keyword evidence="2" id="KW-0677">Repeat</keyword>
<dbReference type="PROSITE" id="PS50082">
    <property type="entry name" value="WD_REPEATS_2"/>
    <property type="match status" value="1"/>
</dbReference>
<evidence type="ECO:0000313" key="12">
    <source>
        <dbReference type="EMBL" id="CAF4834486.1"/>
    </source>
</evidence>
<dbReference type="SMART" id="SM00320">
    <property type="entry name" value="WD40"/>
    <property type="match status" value="1"/>
</dbReference>
<evidence type="ECO:0000313" key="14">
    <source>
        <dbReference type="Proteomes" id="UP000663869"/>
    </source>
</evidence>
<dbReference type="AlphaFoldDB" id="A0A817WKF1"/>
<evidence type="ECO:0000256" key="3">
    <source>
        <dbReference type="PROSITE-ProRule" id="PRU00221"/>
    </source>
</evidence>
<dbReference type="EMBL" id="CAJNYT010000753">
    <property type="protein sequence ID" value="CAF3368955.1"/>
    <property type="molecule type" value="Genomic_DNA"/>
</dbReference>
<evidence type="ECO:0000313" key="4">
    <source>
        <dbReference type="EMBL" id="CAF3330709.1"/>
    </source>
</evidence>
<name>A0A817WKF1_9BILA</name>
<evidence type="ECO:0000313" key="5">
    <source>
        <dbReference type="EMBL" id="CAF3356940.1"/>
    </source>
</evidence>
<dbReference type="EMBL" id="CAJOBO010004464">
    <property type="protein sequence ID" value="CAF4521723.1"/>
    <property type="molecule type" value="Genomic_DNA"/>
</dbReference>
<evidence type="ECO:0000313" key="13">
    <source>
        <dbReference type="EMBL" id="CAF4885197.1"/>
    </source>
</evidence>
<keyword evidence="1 3" id="KW-0853">WD repeat</keyword>
<dbReference type="PANTHER" id="PTHR19869:SF1">
    <property type="entry name" value="WD REPEAT-CONTAINING PROTEIN 31"/>
    <property type="match status" value="1"/>
</dbReference>
<dbReference type="Proteomes" id="UP000663869">
    <property type="component" value="Unassembled WGS sequence"/>
</dbReference>
<dbReference type="PROSITE" id="PS00678">
    <property type="entry name" value="WD_REPEATS_1"/>
    <property type="match status" value="1"/>
</dbReference>
<dbReference type="EMBL" id="CAJNYU010000400">
    <property type="protein sequence ID" value="CAF3356940.1"/>
    <property type="molecule type" value="Genomic_DNA"/>
</dbReference>
<accession>A0A817WKF1</accession>
<dbReference type="Proteomes" id="UP000663872">
    <property type="component" value="Unassembled WGS sequence"/>
</dbReference>
<reference evidence="5" key="1">
    <citation type="submission" date="2021-02" db="EMBL/GenBank/DDBJ databases">
        <authorList>
            <person name="Nowell W R."/>
        </authorList>
    </citation>
    <scope>NUCLEOTIDE SEQUENCE</scope>
</reference>
<dbReference type="Gene3D" id="2.130.10.10">
    <property type="entry name" value="YVTN repeat-like/Quinoprotein amine dehydrogenase"/>
    <property type="match status" value="1"/>
</dbReference>
<dbReference type="OrthoDB" id="6262491at2759"/>
<dbReference type="EMBL" id="CAJNYD010002197">
    <property type="protein sequence ID" value="CAF3401711.1"/>
    <property type="molecule type" value="Genomic_DNA"/>
</dbReference>
<evidence type="ECO:0000313" key="8">
    <source>
        <dbReference type="EMBL" id="CAF3414193.1"/>
    </source>
</evidence>
<dbReference type="InterPro" id="IPR015943">
    <property type="entry name" value="WD40/YVTN_repeat-like_dom_sf"/>
</dbReference>
<dbReference type="Pfam" id="PF00400">
    <property type="entry name" value="WD40"/>
    <property type="match status" value="1"/>
</dbReference>
<evidence type="ECO:0000313" key="9">
    <source>
        <dbReference type="EMBL" id="CAF4477545.1"/>
    </source>
</evidence>
<dbReference type="InterPro" id="IPR019775">
    <property type="entry name" value="WD40_repeat_CS"/>
</dbReference>
<dbReference type="Proteomes" id="UP000663848">
    <property type="component" value="Unassembled WGS sequence"/>
</dbReference>
<dbReference type="Proteomes" id="UP000663873">
    <property type="component" value="Unassembled WGS sequence"/>
</dbReference>
<evidence type="ECO:0000256" key="2">
    <source>
        <dbReference type="ARBA" id="ARBA00022737"/>
    </source>
</evidence>
<gene>
    <name evidence="5" type="ORF">FME351_LOCUS5042</name>
    <name evidence="6" type="ORF">GRG538_LOCUS7131</name>
    <name evidence="10" type="ORF">HFQ381_LOCUS29171</name>
    <name evidence="8" type="ORF">KIK155_LOCUS9317</name>
    <name evidence="7" type="ORF">LUA448_LOCUS17655</name>
    <name evidence="12" type="ORF">QYT958_LOCUS25974</name>
    <name evidence="4" type="ORF">TIS948_LOCUS21283</name>
    <name evidence="13" type="ORF">TOA249_LOCUS29568</name>
    <name evidence="11" type="ORF">TSG867_LOCUS29491</name>
    <name evidence="9" type="ORF">UJA718_LOCUS24674</name>
</gene>
<evidence type="ECO:0000313" key="6">
    <source>
        <dbReference type="EMBL" id="CAF3368955.1"/>
    </source>
</evidence>
<comment type="caution">
    <text evidence="5">The sequence shown here is derived from an EMBL/GenBank/DDBJ whole genome shotgun (WGS) entry which is preliminary data.</text>
</comment>
<dbReference type="EMBL" id="CAJOBP010005774">
    <property type="protein sequence ID" value="CAF4477545.1"/>
    <property type="molecule type" value="Genomic_DNA"/>
</dbReference>
<dbReference type="EMBL" id="CAJOBR010006029">
    <property type="protein sequence ID" value="CAF4834486.1"/>
    <property type="molecule type" value="Genomic_DNA"/>
</dbReference>
<organism evidence="5 14">
    <name type="scientific">Rotaria socialis</name>
    <dbReference type="NCBI Taxonomy" id="392032"/>
    <lineage>
        <taxon>Eukaryota</taxon>
        <taxon>Metazoa</taxon>
        <taxon>Spiralia</taxon>
        <taxon>Gnathifera</taxon>
        <taxon>Rotifera</taxon>
        <taxon>Eurotatoria</taxon>
        <taxon>Bdelloidea</taxon>
        <taxon>Philodinida</taxon>
        <taxon>Philodinidae</taxon>
        <taxon>Rotaria</taxon>
    </lineage>
</organism>
<dbReference type="SUPFAM" id="SSF50978">
    <property type="entry name" value="WD40 repeat-like"/>
    <property type="match status" value="1"/>
</dbReference>
<evidence type="ECO:0000313" key="10">
    <source>
        <dbReference type="EMBL" id="CAF4521723.1"/>
    </source>
</evidence>
<dbReference type="EMBL" id="CAJNXB010003648">
    <property type="protein sequence ID" value="CAF3330709.1"/>
    <property type="molecule type" value="Genomic_DNA"/>
</dbReference>
<evidence type="ECO:0000313" key="7">
    <source>
        <dbReference type="EMBL" id="CAF3401711.1"/>
    </source>
</evidence>
<dbReference type="Proteomes" id="UP000663862">
    <property type="component" value="Unassembled WGS sequence"/>
</dbReference>
<evidence type="ECO:0000313" key="11">
    <source>
        <dbReference type="EMBL" id="CAF4629088.1"/>
    </source>
</evidence>
<dbReference type="Proteomes" id="UP000663833">
    <property type="component" value="Unassembled WGS sequence"/>
</dbReference>
<dbReference type="Proteomes" id="UP000663851">
    <property type="component" value="Unassembled WGS sequence"/>
</dbReference>